<name>A0A4R6R1C0_9BURK</name>
<protein>
    <submittedName>
        <fullName evidence="2">Uncharacterized protein</fullName>
    </submittedName>
</protein>
<comment type="caution">
    <text evidence="2">The sequence shown here is derived from an EMBL/GenBank/DDBJ whole genome shotgun (WGS) entry which is preliminary data.</text>
</comment>
<gene>
    <name evidence="2" type="ORF">EV672_11336</name>
</gene>
<evidence type="ECO:0000313" key="2">
    <source>
        <dbReference type="EMBL" id="TDP79463.1"/>
    </source>
</evidence>
<feature type="region of interest" description="Disordered" evidence="1">
    <location>
        <begin position="1"/>
        <end position="69"/>
    </location>
</feature>
<evidence type="ECO:0000256" key="1">
    <source>
        <dbReference type="SAM" id="MobiDB-lite"/>
    </source>
</evidence>
<proteinExistence type="predicted"/>
<sequence length="69" mass="7453">MGATSKHTRTAAKPPEDREPQRSPVVKDEDVESQADNPKTAPDRHAHSVEASNADGHVAQSEAEQPRQA</sequence>
<dbReference type="EMBL" id="SNXW01000013">
    <property type="protein sequence ID" value="TDP79463.1"/>
    <property type="molecule type" value="Genomic_DNA"/>
</dbReference>
<dbReference type="AlphaFoldDB" id="A0A4R6R1C0"/>
<dbReference type="Proteomes" id="UP000294593">
    <property type="component" value="Unassembled WGS sequence"/>
</dbReference>
<feature type="compositionally biased region" description="Basic and acidic residues" evidence="1">
    <location>
        <begin position="14"/>
        <end position="28"/>
    </location>
</feature>
<accession>A0A4R6R1C0</accession>
<organism evidence="2 3">
    <name type="scientific">Aquabacterium commune</name>
    <dbReference type="NCBI Taxonomy" id="70586"/>
    <lineage>
        <taxon>Bacteria</taxon>
        <taxon>Pseudomonadati</taxon>
        <taxon>Pseudomonadota</taxon>
        <taxon>Betaproteobacteria</taxon>
        <taxon>Burkholderiales</taxon>
        <taxon>Aquabacterium</taxon>
    </lineage>
</organism>
<feature type="compositionally biased region" description="Basic residues" evidence="1">
    <location>
        <begin position="1"/>
        <end position="10"/>
    </location>
</feature>
<keyword evidence="3" id="KW-1185">Reference proteome</keyword>
<evidence type="ECO:0000313" key="3">
    <source>
        <dbReference type="Proteomes" id="UP000294593"/>
    </source>
</evidence>
<reference evidence="2 3" key="1">
    <citation type="submission" date="2019-03" db="EMBL/GenBank/DDBJ databases">
        <title>Genomic Encyclopedia of Type Strains, Phase IV (KMG-IV): sequencing the most valuable type-strain genomes for metagenomic binning, comparative biology and taxonomic classification.</title>
        <authorList>
            <person name="Goeker M."/>
        </authorList>
    </citation>
    <scope>NUCLEOTIDE SEQUENCE [LARGE SCALE GENOMIC DNA]</scope>
    <source>
        <strain evidence="2 3">DSM 11901</strain>
    </source>
</reference>